<reference evidence="2 3" key="1">
    <citation type="submission" date="2019-04" db="EMBL/GenBank/DDBJ databases">
        <authorList>
            <consortium name="DOE Joint Genome Institute"/>
            <person name="Mondo S."/>
            <person name="Kjaerbolling I."/>
            <person name="Vesth T."/>
            <person name="Frisvad J.C."/>
            <person name="Nybo J.L."/>
            <person name="Theobald S."/>
            <person name="Kildgaard S."/>
            <person name="Isbrandt T."/>
            <person name="Kuo A."/>
            <person name="Sato A."/>
            <person name="Lyhne E.K."/>
            <person name="Kogle M.E."/>
            <person name="Wiebenga A."/>
            <person name="Kun R.S."/>
            <person name="Lubbers R.J."/>
            <person name="Makela M.R."/>
            <person name="Barry K."/>
            <person name="Chovatia M."/>
            <person name="Clum A."/>
            <person name="Daum C."/>
            <person name="Haridas S."/>
            <person name="He G."/>
            <person name="LaButti K."/>
            <person name="Lipzen A."/>
            <person name="Riley R."/>
            <person name="Salamov A."/>
            <person name="Simmons B.A."/>
            <person name="Magnuson J.K."/>
            <person name="Henrissat B."/>
            <person name="Mortensen U.H."/>
            <person name="Larsen T.O."/>
            <person name="Devries R.P."/>
            <person name="Grigoriev I.V."/>
            <person name="Machida M."/>
            <person name="Baker S.E."/>
            <person name="Andersen M.R."/>
            <person name="Cantor M.N."/>
            <person name="Hua S.X."/>
        </authorList>
    </citation>
    <scope>NUCLEOTIDE SEQUENCE [LARGE SCALE GENOMIC DNA]</scope>
    <source>
        <strain evidence="2 3">CBS 117616</strain>
    </source>
</reference>
<name>A0ABQ6WSL1_9EURO</name>
<proteinExistence type="predicted"/>
<evidence type="ECO:0000313" key="3">
    <source>
        <dbReference type="Proteomes" id="UP000325395"/>
    </source>
</evidence>
<keyword evidence="3" id="KW-1185">Reference proteome</keyword>
<keyword evidence="1" id="KW-1133">Transmembrane helix</keyword>
<feature type="transmembrane region" description="Helical" evidence="1">
    <location>
        <begin position="84"/>
        <end position="107"/>
    </location>
</feature>
<evidence type="ECO:0000256" key="1">
    <source>
        <dbReference type="SAM" id="Phobius"/>
    </source>
</evidence>
<keyword evidence="1" id="KW-0472">Membrane</keyword>
<gene>
    <name evidence="2" type="ORF">BDV36DRAFT_251282</name>
</gene>
<organism evidence="2 3">
    <name type="scientific">Aspergillus pseudocaelatus</name>
    <dbReference type="NCBI Taxonomy" id="1825620"/>
    <lineage>
        <taxon>Eukaryota</taxon>
        <taxon>Fungi</taxon>
        <taxon>Dikarya</taxon>
        <taxon>Ascomycota</taxon>
        <taxon>Pezizomycotina</taxon>
        <taxon>Eurotiomycetes</taxon>
        <taxon>Eurotiomycetidae</taxon>
        <taxon>Eurotiales</taxon>
        <taxon>Aspergillaceae</taxon>
        <taxon>Aspergillus</taxon>
        <taxon>Aspergillus subgen. Circumdati</taxon>
    </lineage>
</organism>
<dbReference type="EMBL" id="ML735716">
    <property type="protein sequence ID" value="KAE8419598.1"/>
    <property type="molecule type" value="Genomic_DNA"/>
</dbReference>
<evidence type="ECO:0000313" key="2">
    <source>
        <dbReference type="EMBL" id="KAE8419598.1"/>
    </source>
</evidence>
<sequence>MLYTVPPFCKRKEHVQLESFCPPTVTQGRIVRGKKRVPVSRNACLLFAWFGSSACINSSRAKVRLRYELNGPCGEIHSRQSDRLLLVFSSLVFFAPLSTDLLIWRIADTFRSVSSLPCETGSNSQQTWDRP</sequence>
<keyword evidence="1" id="KW-0812">Transmembrane</keyword>
<protein>
    <submittedName>
        <fullName evidence="2">Uncharacterized protein</fullName>
    </submittedName>
</protein>
<dbReference type="Proteomes" id="UP000325395">
    <property type="component" value="Unassembled WGS sequence"/>
</dbReference>
<accession>A0ABQ6WSL1</accession>